<evidence type="ECO:0000313" key="2">
    <source>
        <dbReference type="Proteomes" id="UP000240481"/>
    </source>
</evidence>
<dbReference type="InterPro" id="IPR035288">
    <property type="entry name" value="ToxS"/>
</dbReference>
<organism evidence="1 2">
    <name type="scientific">Photobacterium swingsii</name>
    <dbReference type="NCBI Taxonomy" id="680026"/>
    <lineage>
        <taxon>Bacteria</taxon>
        <taxon>Pseudomonadati</taxon>
        <taxon>Pseudomonadota</taxon>
        <taxon>Gammaproteobacteria</taxon>
        <taxon>Vibrionales</taxon>
        <taxon>Vibrionaceae</taxon>
        <taxon>Photobacterium</taxon>
    </lineage>
</organism>
<sequence length="196" mass="22486">MTVKSSIKPTIRKTINTPKQKLKNYAIPDKAKPILLSGIIIAASVAFFPQEPLYKFLLTARPWQSHTEASVETRHIVNEQNQNTYASTYYYINTSSQMIFLPNKQYQKATLVTYTSPDVKPSQFEYLESGSWSISGQYIEVNPSNISDNSTSNQMVDLLQRNNILDIKAKQTYRMNFDSIKNATLNNLSFRTSEYY</sequence>
<dbReference type="Proteomes" id="UP000240481">
    <property type="component" value="Unassembled WGS sequence"/>
</dbReference>
<comment type="caution">
    <text evidence="1">The sequence shown here is derived from an EMBL/GenBank/DDBJ whole genome shotgun (WGS) entry which is preliminary data.</text>
</comment>
<reference evidence="1 2" key="1">
    <citation type="submission" date="2018-01" db="EMBL/GenBank/DDBJ databases">
        <title>Whole genome sequencing of Histamine producing bacteria.</title>
        <authorList>
            <person name="Butler K."/>
        </authorList>
    </citation>
    <scope>NUCLEOTIDE SEQUENCE [LARGE SCALE GENOMIC DNA]</scope>
    <source>
        <strain evidence="1 2">DSM 24669</strain>
    </source>
</reference>
<gene>
    <name evidence="1" type="ORF">C9I94_15715</name>
</gene>
<accession>A0A0J8VEV8</accession>
<dbReference type="RefSeq" id="WP_048898416.1">
    <property type="nucleotide sequence ID" value="NZ_AP024852.1"/>
</dbReference>
<dbReference type="OrthoDB" id="5830085at2"/>
<name>A0A0J8VEV8_9GAMM</name>
<dbReference type="AlphaFoldDB" id="A0A0J8VEV8"/>
<evidence type="ECO:0000313" key="1">
    <source>
        <dbReference type="EMBL" id="PSW23566.1"/>
    </source>
</evidence>
<dbReference type="STRING" id="680026.AB733_08770"/>
<keyword evidence="2" id="KW-1185">Reference proteome</keyword>
<protein>
    <submittedName>
        <fullName evidence="1">Uncharacterized protein</fullName>
    </submittedName>
</protein>
<dbReference type="EMBL" id="PYLZ01000008">
    <property type="protein sequence ID" value="PSW23566.1"/>
    <property type="molecule type" value="Genomic_DNA"/>
</dbReference>
<proteinExistence type="predicted"/>
<dbReference type="GO" id="GO:0016020">
    <property type="term" value="C:membrane"/>
    <property type="evidence" value="ECO:0007669"/>
    <property type="project" value="InterPro"/>
</dbReference>
<dbReference type="Pfam" id="PF17323">
    <property type="entry name" value="ToxS"/>
    <property type="match status" value="1"/>
</dbReference>